<dbReference type="Gene3D" id="3.30.420.10">
    <property type="entry name" value="Ribonuclease H-like superfamily/Ribonuclease H"/>
    <property type="match status" value="1"/>
</dbReference>
<sequence>MTRLPMVWSNSVQEFQRIMYNIFLKYIPEKLGLFIDDGCIKGGVEKDENLTNEGIRIYVHKHIDDVVEILTTLKTTGMTLNAKKCRFGLAKVEVVGFVCSEESRKPTESKINKILLWPRPRNIKELRGFLGLTCFYRVWIKSYSVIADPLYKLLRKDESYIWNRNQEKSFNTLKTYVSTAPILKAPNYTKNPGKFILTADASPVGAGGVLQQEDDNGDRKPCRFESYCFSARERRYSQIKRELFAMMKIIKKLRMYLYGVHFLLETDCRPLIGLLNKPDLPNDAASRWIGYILQFDFEISHIKGVENCVADAISRRVITDPDHKSKIIKQLHEMEEDGHRGRDATKKKYLTDTTEKIYPKIHEEPLFYTHTSTLFGKFGIDLVLMPAGIGKKKYLIVANNGISGWVEAKALSKNDAEFVWKFFFEDILCRFDVFGNIFVDRGEMTSNKIKELSEKYGLNISYTSSYHPQSNGVVERGHGPLISSLTKYCSENPYYWPEKLHLALWADRITAKRTTGEAPYKLVYGQECVLPIENDIESWSTSIWKTEMGTEELLENRIRQLDKKRDLFNAAKIKLKISRKKMLNILTKSTGSENRHWKLKI</sequence>
<organism evidence="3 4">
    <name type="scientific">Smittium culicis</name>
    <dbReference type="NCBI Taxonomy" id="133412"/>
    <lineage>
        <taxon>Eukaryota</taxon>
        <taxon>Fungi</taxon>
        <taxon>Fungi incertae sedis</taxon>
        <taxon>Zoopagomycota</taxon>
        <taxon>Kickxellomycotina</taxon>
        <taxon>Harpellomycetes</taxon>
        <taxon>Harpellales</taxon>
        <taxon>Legeriomycetaceae</taxon>
        <taxon>Smittium</taxon>
    </lineage>
</organism>
<dbReference type="GO" id="GO:0015074">
    <property type="term" value="P:DNA integration"/>
    <property type="evidence" value="ECO:0007669"/>
    <property type="project" value="InterPro"/>
</dbReference>
<evidence type="ECO:0000313" key="4">
    <source>
        <dbReference type="Proteomes" id="UP000187429"/>
    </source>
</evidence>
<dbReference type="Pfam" id="PF17919">
    <property type="entry name" value="RT_RNaseH_2"/>
    <property type="match status" value="1"/>
</dbReference>
<dbReference type="OrthoDB" id="446925at2759"/>
<dbReference type="SUPFAM" id="SSF56672">
    <property type="entry name" value="DNA/RNA polymerases"/>
    <property type="match status" value="1"/>
</dbReference>
<dbReference type="CDD" id="cd09274">
    <property type="entry name" value="RNase_HI_RT_Ty3"/>
    <property type="match status" value="1"/>
</dbReference>
<accession>A0A1R1YSK9</accession>
<dbReference type="SUPFAM" id="SSF53098">
    <property type="entry name" value="Ribonuclease H-like"/>
    <property type="match status" value="1"/>
</dbReference>
<dbReference type="InterPro" id="IPR050951">
    <property type="entry name" value="Retrovirus_Pol_polyprotein"/>
</dbReference>
<dbReference type="Proteomes" id="UP000187429">
    <property type="component" value="Unassembled WGS sequence"/>
</dbReference>
<dbReference type="InterPro" id="IPR043502">
    <property type="entry name" value="DNA/RNA_pol_sf"/>
</dbReference>
<proteinExistence type="predicted"/>
<keyword evidence="4" id="KW-1185">Reference proteome</keyword>
<dbReference type="GO" id="GO:0003824">
    <property type="term" value="F:catalytic activity"/>
    <property type="evidence" value="ECO:0007669"/>
    <property type="project" value="UniProtKB-KW"/>
</dbReference>
<dbReference type="Gene3D" id="3.30.70.270">
    <property type="match status" value="2"/>
</dbReference>
<feature type="domain" description="Integrase catalytic" evidence="2">
    <location>
        <begin position="361"/>
        <end position="527"/>
    </location>
</feature>
<dbReference type="EMBL" id="LSSM01000155">
    <property type="protein sequence ID" value="OMJ29867.1"/>
    <property type="molecule type" value="Genomic_DNA"/>
</dbReference>
<protein>
    <submittedName>
        <fullName evidence="3">Retrovirus-related Pol polyprotein from transposon</fullName>
    </submittedName>
</protein>
<name>A0A1R1YSK9_9FUNG</name>
<dbReference type="GO" id="GO:0003676">
    <property type="term" value="F:nucleic acid binding"/>
    <property type="evidence" value="ECO:0007669"/>
    <property type="project" value="InterPro"/>
</dbReference>
<dbReference type="InterPro" id="IPR001584">
    <property type="entry name" value="Integrase_cat-core"/>
</dbReference>
<dbReference type="PROSITE" id="PS50994">
    <property type="entry name" value="INTEGRASE"/>
    <property type="match status" value="1"/>
</dbReference>
<dbReference type="InterPro" id="IPR041577">
    <property type="entry name" value="RT_RNaseH_2"/>
</dbReference>
<evidence type="ECO:0000259" key="2">
    <source>
        <dbReference type="PROSITE" id="PS50994"/>
    </source>
</evidence>
<dbReference type="PANTHER" id="PTHR37984:SF5">
    <property type="entry name" value="PROTEIN NYNRIN-LIKE"/>
    <property type="match status" value="1"/>
</dbReference>
<dbReference type="InterPro" id="IPR036397">
    <property type="entry name" value="RNaseH_sf"/>
</dbReference>
<reference evidence="4" key="1">
    <citation type="submission" date="2017-01" db="EMBL/GenBank/DDBJ databases">
        <authorList>
            <person name="Wang Y."/>
            <person name="White M."/>
            <person name="Kvist S."/>
            <person name="Moncalvo J.-M."/>
        </authorList>
    </citation>
    <scope>NUCLEOTIDE SEQUENCE [LARGE SCALE GENOMIC DNA]</scope>
    <source>
        <strain evidence="4">ID-206-W2</strain>
    </source>
</reference>
<comment type="caution">
    <text evidence="3">The sequence shown here is derived from an EMBL/GenBank/DDBJ whole genome shotgun (WGS) entry which is preliminary data.</text>
</comment>
<dbReference type="PANTHER" id="PTHR37984">
    <property type="entry name" value="PROTEIN CBG26694"/>
    <property type="match status" value="1"/>
</dbReference>
<dbReference type="AlphaFoldDB" id="A0A1R1YSK9"/>
<dbReference type="FunFam" id="3.30.70.270:FF:000020">
    <property type="entry name" value="Transposon Tf2-6 polyprotein-like Protein"/>
    <property type="match status" value="1"/>
</dbReference>
<dbReference type="InterPro" id="IPR012337">
    <property type="entry name" value="RNaseH-like_sf"/>
</dbReference>
<evidence type="ECO:0000256" key="1">
    <source>
        <dbReference type="ARBA" id="ARBA00023268"/>
    </source>
</evidence>
<evidence type="ECO:0000313" key="3">
    <source>
        <dbReference type="EMBL" id="OMJ29867.1"/>
    </source>
</evidence>
<dbReference type="GO" id="GO:0005634">
    <property type="term" value="C:nucleus"/>
    <property type="evidence" value="ECO:0007669"/>
    <property type="project" value="UniProtKB-ARBA"/>
</dbReference>
<keyword evidence="1" id="KW-0511">Multifunctional enzyme</keyword>
<gene>
    <name evidence="3" type="ORF">AYI69_g609</name>
</gene>
<dbReference type="InterPro" id="IPR043128">
    <property type="entry name" value="Rev_trsase/Diguanyl_cyclase"/>
</dbReference>